<dbReference type="InterPro" id="IPR036322">
    <property type="entry name" value="WD40_repeat_dom_sf"/>
</dbReference>
<sequence>MVLIHCNACTVLYITGFFPEPGLCVVLTSRVIFYHIGMHVVNRLMQTDSMPTEGPKYIVVAGEQSSEVEIWDLNSAERIARVPQICYGDTNHCTKARGMCMVVQAFLPSQSQGFLNLLAGYEDGSIAWWDIRSLGVPLTTAKFHSEPVLSLAVDGPCTGGISGAADQKLVFFTVDHQTGSCLIKKEISLERPGIAGTSIRMDGKIAATAGWDHSIHVPCCQFSL</sequence>
<gene>
    <name evidence="3" type="ORF">AQUCO_07500035v1</name>
</gene>
<reference evidence="3 4" key="1">
    <citation type="submission" date="2017-09" db="EMBL/GenBank/DDBJ databases">
        <title>WGS assembly of Aquilegia coerulea Goldsmith.</title>
        <authorList>
            <person name="Hodges S."/>
            <person name="Kramer E."/>
            <person name="Nordborg M."/>
            <person name="Tomkins J."/>
            <person name="Borevitz J."/>
            <person name="Derieg N."/>
            <person name="Yan J."/>
            <person name="Mihaltcheva S."/>
            <person name="Hayes R.D."/>
            <person name="Rokhsar D."/>
        </authorList>
    </citation>
    <scope>NUCLEOTIDE SEQUENCE [LARGE SCALE GENOMIC DNA]</scope>
    <source>
        <strain evidence="4">cv. Goldsmith</strain>
    </source>
</reference>
<evidence type="ECO:0000313" key="3">
    <source>
        <dbReference type="EMBL" id="PIA27849.1"/>
    </source>
</evidence>
<dbReference type="PANTHER" id="PTHR19854">
    <property type="entry name" value="TRANSDUCIN BETA-LIKE 3"/>
    <property type="match status" value="1"/>
</dbReference>
<organism evidence="3 4">
    <name type="scientific">Aquilegia coerulea</name>
    <name type="common">Rocky mountain columbine</name>
    <dbReference type="NCBI Taxonomy" id="218851"/>
    <lineage>
        <taxon>Eukaryota</taxon>
        <taxon>Viridiplantae</taxon>
        <taxon>Streptophyta</taxon>
        <taxon>Embryophyta</taxon>
        <taxon>Tracheophyta</taxon>
        <taxon>Spermatophyta</taxon>
        <taxon>Magnoliopsida</taxon>
        <taxon>Ranunculales</taxon>
        <taxon>Ranunculaceae</taxon>
        <taxon>Thalictroideae</taxon>
        <taxon>Aquilegia</taxon>
    </lineage>
</organism>
<dbReference type="AlphaFoldDB" id="A0A2G5C9C1"/>
<keyword evidence="1" id="KW-0853">WD repeat</keyword>
<keyword evidence="2" id="KW-0677">Repeat</keyword>
<evidence type="ECO:0000256" key="2">
    <source>
        <dbReference type="ARBA" id="ARBA00022737"/>
    </source>
</evidence>
<evidence type="ECO:0000256" key="1">
    <source>
        <dbReference type="ARBA" id="ARBA00022574"/>
    </source>
</evidence>
<dbReference type="SUPFAM" id="SSF50978">
    <property type="entry name" value="WD40 repeat-like"/>
    <property type="match status" value="1"/>
</dbReference>
<protein>
    <submittedName>
        <fullName evidence="3">Uncharacterized protein</fullName>
    </submittedName>
</protein>
<dbReference type="Gene3D" id="2.130.10.10">
    <property type="entry name" value="YVTN repeat-like/Quinoprotein amine dehydrogenase"/>
    <property type="match status" value="1"/>
</dbReference>
<proteinExistence type="predicted"/>
<dbReference type="STRING" id="218851.A0A2G5C9C1"/>
<dbReference type="InterPro" id="IPR015943">
    <property type="entry name" value="WD40/YVTN_repeat-like_dom_sf"/>
</dbReference>
<name>A0A2G5C9C1_AQUCA</name>
<dbReference type="InParanoid" id="A0A2G5C9C1"/>
<dbReference type="PANTHER" id="PTHR19854:SF1">
    <property type="entry name" value="GUANINE NUCLEOTIDE-BINDING PROTEIN SUBUNIT BETA-LIKE PROTEIN 1"/>
    <property type="match status" value="1"/>
</dbReference>
<dbReference type="Proteomes" id="UP000230069">
    <property type="component" value="Unassembled WGS sequence"/>
</dbReference>
<accession>A0A2G5C9C1</accession>
<evidence type="ECO:0000313" key="4">
    <source>
        <dbReference type="Proteomes" id="UP000230069"/>
    </source>
</evidence>
<dbReference type="OrthoDB" id="7668193at2759"/>
<dbReference type="EMBL" id="KZ305092">
    <property type="protein sequence ID" value="PIA27849.1"/>
    <property type="molecule type" value="Genomic_DNA"/>
</dbReference>
<keyword evidence="4" id="KW-1185">Reference proteome</keyword>